<dbReference type="Pfam" id="PF00067">
    <property type="entry name" value="p450"/>
    <property type="match status" value="1"/>
</dbReference>
<reference evidence="7 8" key="1">
    <citation type="submission" date="2017-07" db="EMBL/GenBank/DDBJ databases">
        <title>Genome sequence of the Sordaria macrospora wild type strain R19027.</title>
        <authorList>
            <person name="Nowrousian M."/>
            <person name="Teichert I."/>
            <person name="Kueck U."/>
        </authorList>
    </citation>
    <scope>NUCLEOTIDE SEQUENCE [LARGE SCALE GENOMIC DNA]</scope>
    <source>
        <strain evidence="7 8">R19027</strain>
        <tissue evidence="7">Mycelium</tissue>
    </source>
</reference>
<keyword evidence="5" id="KW-0045">Antibiotic biosynthesis</keyword>
<keyword evidence="3 6" id="KW-0479">Metal-binding</keyword>
<keyword evidence="2 6" id="KW-0349">Heme</keyword>
<organism evidence="7 8">
    <name type="scientific">Sordaria macrospora</name>
    <dbReference type="NCBI Taxonomy" id="5147"/>
    <lineage>
        <taxon>Eukaryota</taxon>
        <taxon>Fungi</taxon>
        <taxon>Dikarya</taxon>
        <taxon>Ascomycota</taxon>
        <taxon>Pezizomycotina</taxon>
        <taxon>Sordariomycetes</taxon>
        <taxon>Sordariomycetidae</taxon>
        <taxon>Sordariales</taxon>
        <taxon>Sordariaceae</taxon>
        <taxon>Sordaria</taxon>
    </lineage>
</organism>
<accession>A0A8S9A599</accession>
<name>A0A8S9A599_SORMA</name>
<dbReference type="AlphaFoldDB" id="A0A8S9A599"/>
<evidence type="ECO:0000313" key="7">
    <source>
        <dbReference type="EMBL" id="KAA8636330.1"/>
    </source>
</evidence>
<dbReference type="Proteomes" id="UP000433876">
    <property type="component" value="Unassembled WGS sequence"/>
</dbReference>
<comment type="caution">
    <text evidence="7">The sequence shown here is derived from an EMBL/GenBank/DDBJ whole genome shotgun (WGS) entry which is preliminary data.</text>
</comment>
<evidence type="ECO:0000256" key="6">
    <source>
        <dbReference type="PIRSR" id="PIRSR602401-1"/>
    </source>
</evidence>
<dbReference type="InterPro" id="IPR001128">
    <property type="entry name" value="Cyt_P450"/>
</dbReference>
<dbReference type="GO" id="GO:0017000">
    <property type="term" value="P:antibiotic biosynthetic process"/>
    <property type="evidence" value="ECO:0007669"/>
    <property type="project" value="UniProtKB-KW"/>
</dbReference>
<evidence type="ECO:0008006" key="9">
    <source>
        <dbReference type="Google" id="ProtNLM"/>
    </source>
</evidence>
<dbReference type="VEuPathDB" id="FungiDB:SMAC_12595"/>
<dbReference type="InterPro" id="IPR050121">
    <property type="entry name" value="Cytochrome_P450_monoxygenase"/>
</dbReference>
<dbReference type="OMA" id="ITLVMAN"/>
<evidence type="ECO:0000256" key="5">
    <source>
        <dbReference type="ARBA" id="ARBA00023194"/>
    </source>
</evidence>
<evidence type="ECO:0000256" key="3">
    <source>
        <dbReference type="ARBA" id="ARBA00022723"/>
    </source>
</evidence>
<dbReference type="PRINTS" id="PR00385">
    <property type="entry name" value="P450"/>
</dbReference>
<gene>
    <name evidence="7" type="ORF">SMACR_12595</name>
</gene>
<dbReference type="PANTHER" id="PTHR24305:SF168">
    <property type="entry name" value="P450, PUTATIVE (EUROFUNG)-RELATED"/>
    <property type="match status" value="1"/>
</dbReference>
<dbReference type="EMBL" id="NMPR01000004">
    <property type="protein sequence ID" value="KAA8636330.1"/>
    <property type="molecule type" value="Genomic_DNA"/>
</dbReference>
<evidence type="ECO:0000313" key="8">
    <source>
        <dbReference type="Proteomes" id="UP000433876"/>
    </source>
</evidence>
<dbReference type="GO" id="GO:0016705">
    <property type="term" value="F:oxidoreductase activity, acting on paired donors, with incorporation or reduction of molecular oxygen"/>
    <property type="evidence" value="ECO:0007669"/>
    <property type="project" value="InterPro"/>
</dbReference>
<sequence>MAILTALQGLPISNEAVTGALVVLVTAYIVYSLRIRFRLSHIPGPWHAGFTRLGFAWDAFKSRQPQAAKEYHDKYGRLVRIAPNLVLTDDPDATRQIMGARSKYTRSAVWYSVARFDPDRDTLFNLADDDFHTLMRKKMAPGYFGKENDSIEAGVDDRVVAFIKLIEDKYLSTAAEFRPMDLASRAQYFTVDVISALAFGKTFGCLEKDADLKLYVESIEGSIPRAPFFSMFPEVTKWLYRRPLRWVFFPEDKPVGLGPIIGVAKRIIEERFTPDGHDKDPKRDMLASFMRHGISPNQAVGEAVLQMVAGSDTSATLIRTAILHLLSNHVAYRRLQAEIDRCLADGTISNMNPSNDSTSTIIVKDSEGRRMPYLQAVIKESLRMAPPAAQYFPRVVPPEGDTISGFFVPGGTEVGYTILSMCKRNDIFGEDAHVWRPERWLECGAQNLARMNGTVDLVFNHGKWQCLGKHIALMEFNKIFIELFKRFDMSIVDAYKPAAVACQPGLYLMEDFWIRITRRESDDPAQFASNGVDLGLGEPLETAVAE</sequence>
<evidence type="ECO:0000256" key="1">
    <source>
        <dbReference type="ARBA" id="ARBA00004792"/>
    </source>
</evidence>
<dbReference type="InterPro" id="IPR036396">
    <property type="entry name" value="Cyt_P450_sf"/>
</dbReference>
<dbReference type="GO" id="GO:0005506">
    <property type="term" value="F:iron ion binding"/>
    <property type="evidence" value="ECO:0007669"/>
    <property type="project" value="InterPro"/>
</dbReference>
<feature type="binding site" description="axial binding residue" evidence="6">
    <location>
        <position position="466"/>
    </location>
    <ligand>
        <name>heme</name>
        <dbReference type="ChEBI" id="CHEBI:30413"/>
    </ligand>
    <ligandPart>
        <name>Fe</name>
        <dbReference type="ChEBI" id="CHEBI:18248"/>
    </ligandPart>
</feature>
<proteinExistence type="predicted"/>
<dbReference type="PANTHER" id="PTHR24305">
    <property type="entry name" value="CYTOCHROME P450"/>
    <property type="match status" value="1"/>
</dbReference>
<dbReference type="Gene3D" id="1.10.630.10">
    <property type="entry name" value="Cytochrome P450"/>
    <property type="match status" value="1"/>
</dbReference>
<evidence type="ECO:0000256" key="2">
    <source>
        <dbReference type="ARBA" id="ARBA00022617"/>
    </source>
</evidence>
<dbReference type="InterPro" id="IPR002401">
    <property type="entry name" value="Cyt_P450_E_grp-I"/>
</dbReference>
<dbReference type="CDD" id="cd11060">
    <property type="entry name" value="CYP57A1-like"/>
    <property type="match status" value="1"/>
</dbReference>
<dbReference type="SUPFAM" id="SSF48264">
    <property type="entry name" value="Cytochrome P450"/>
    <property type="match status" value="1"/>
</dbReference>
<evidence type="ECO:0000256" key="4">
    <source>
        <dbReference type="ARBA" id="ARBA00023004"/>
    </source>
</evidence>
<dbReference type="PRINTS" id="PR00463">
    <property type="entry name" value="EP450I"/>
</dbReference>
<keyword evidence="4 6" id="KW-0408">Iron</keyword>
<comment type="pathway">
    <text evidence="1">Antibiotic biosynthesis.</text>
</comment>
<protein>
    <recommendedName>
        <fullName evidence="9">Pisatin demethylase</fullName>
    </recommendedName>
</protein>
<dbReference type="GO" id="GO:0004497">
    <property type="term" value="F:monooxygenase activity"/>
    <property type="evidence" value="ECO:0007669"/>
    <property type="project" value="InterPro"/>
</dbReference>
<dbReference type="GO" id="GO:0020037">
    <property type="term" value="F:heme binding"/>
    <property type="evidence" value="ECO:0007669"/>
    <property type="project" value="InterPro"/>
</dbReference>
<comment type="cofactor">
    <cofactor evidence="6">
        <name>heme</name>
        <dbReference type="ChEBI" id="CHEBI:30413"/>
    </cofactor>
</comment>